<feature type="compositionally biased region" description="Acidic residues" evidence="1">
    <location>
        <begin position="62"/>
        <end position="71"/>
    </location>
</feature>
<feature type="region of interest" description="Disordered" evidence="1">
    <location>
        <begin position="23"/>
        <end position="71"/>
    </location>
</feature>
<dbReference type="OrthoDB" id="5298041at2"/>
<dbReference type="EMBL" id="CP020946">
    <property type="protein sequence ID" value="ASD65328.1"/>
    <property type="molecule type" value="Genomic_DNA"/>
</dbReference>
<gene>
    <name evidence="2" type="ORF">B9G79_18015</name>
</gene>
<evidence type="ECO:0008006" key="4">
    <source>
        <dbReference type="Google" id="ProtNLM"/>
    </source>
</evidence>
<evidence type="ECO:0000256" key="1">
    <source>
        <dbReference type="SAM" id="MobiDB-lite"/>
    </source>
</evidence>
<accession>A0A1Z3NCZ3</accession>
<reference evidence="2 3" key="1">
    <citation type="submission" date="2017-04" db="EMBL/GenBank/DDBJ databases">
        <title>Whole genome sequence of Bdellovibrio bacteriovorus strain SSB218315.</title>
        <authorList>
            <person name="Oyedara O."/>
            <person name="Rodriguez-Perez M.A."/>
        </authorList>
    </citation>
    <scope>NUCLEOTIDE SEQUENCE [LARGE SCALE GENOMIC DNA]</scope>
    <source>
        <strain evidence="2 3">SSB218315</strain>
    </source>
</reference>
<proteinExistence type="predicted"/>
<evidence type="ECO:0000313" key="2">
    <source>
        <dbReference type="EMBL" id="ASD65328.1"/>
    </source>
</evidence>
<dbReference type="PROSITE" id="PS51257">
    <property type="entry name" value="PROKAR_LIPOPROTEIN"/>
    <property type="match status" value="1"/>
</dbReference>
<dbReference type="Proteomes" id="UP000197003">
    <property type="component" value="Chromosome"/>
</dbReference>
<dbReference type="AlphaFoldDB" id="A0A1Z3NCZ3"/>
<organism evidence="2 3">
    <name type="scientific">Bdellovibrio bacteriovorus</name>
    <dbReference type="NCBI Taxonomy" id="959"/>
    <lineage>
        <taxon>Bacteria</taxon>
        <taxon>Pseudomonadati</taxon>
        <taxon>Bdellovibrionota</taxon>
        <taxon>Bdellovibrionia</taxon>
        <taxon>Bdellovibrionales</taxon>
        <taxon>Pseudobdellovibrionaceae</taxon>
        <taxon>Bdellovibrio</taxon>
    </lineage>
</organism>
<evidence type="ECO:0000313" key="3">
    <source>
        <dbReference type="Proteomes" id="UP000197003"/>
    </source>
</evidence>
<name>A0A1Z3NCZ3_BDEBC</name>
<dbReference type="RefSeq" id="WP_088566708.1">
    <property type="nucleotide sequence ID" value="NZ_CP020946.1"/>
</dbReference>
<protein>
    <recommendedName>
        <fullName evidence="4">Lipoprotein</fullName>
    </recommendedName>
</protein>
<sequence length="71" mass="7609">MEPLNKILLFAVLALSVSACGVKGRPLPPLNPAPLGRGEPTFKDANQAPNPKKKTIKKNQDDDTSAETEEP</sequence>